<proteinExistence type="inferred from homology"/>
<dbReference type="PROSITE" id="PS51836">
    <property type="entry name" value="DENN_FNIP12"/>
    <property type="match status" value="1"/>
</dbReference>
<dbReference type="PANTHER" id="PTHR21634">
    <property type="entry name" value="RE13835P"/>
    <property type="match status" value="1"/>
</dbReference>
<comment type="caution">
    <text evidence="9">The sequence shown here is derived from an EMBL/GenBank/DDBJ whole genome shotgun (WGS) entry which is preliminary data.</text>
</comment>
<dbReference type="Pfam" id="PF14637">
    <property type="entry name" value="FNIP_M"/>
    <property type="match status" value="1"/>
</dbReference>
<feature type="region of interest" description="Disordered" evidence="7">
    <location>
        <begin position="154"/>
        <end position="201"/>
    </location>
</feature>
<evidence type="ECO:0000256" key="2">
    <source>
        <dbReference type="ARBA" id="ARBA00004656"/>
    </source>
</evidence>
<dbReference type="InterPro" id="IPR037545">
    <property type="entry name" value="DENN_FNIP1/2"/>
</dbReference>
<dbReference type="Pfam" id="PF14638">
    <property type="entry name" value="FNIP_C"/>
    <property type="match status" value="1"/>
</dbReference>
<protein>
    <recommendedName>
        <fullName evidence="8">UDENN FNIP1/2-type domain-containing protein</fullName>
    </recommendedName>
</protein>
<comment type="similarity">
    <text evidence="3">Belongs to the FNIP family.</text>
</comment>
<gene>
    <name evidence="9" type="ORF">SNE40_020241</name>
</gene>
<evidence type="ECO:0000256" key="5">
    <source>
        <dbReference type="ARBA" id="ARBA00023136"/>
    </source>
</evidence>
<organism evidence="9 10">
    <name type="scientific">Patella caerulea</name>
    <name type="common">Rayed Mediterranean limpet</name>
    <dbReference type="NCBI Taxonomy" id="87958"/>
    <lineage>
        <taxon>Eukaryota</taxon>
        <taxon>Metazoa</taxon>
        <taxon>Spiralia</taxon>
        <taxon>Lophotrochozoa</taxon>
        <taxon>Mollusca</taxon>
        <taxon>Gastropoda</taxon>
        <taxon>Patellogastropoda</taxon>
        <taxon>Patelloidea</taxon>
        <taxon>Patellidae</taxon>
        <taxon>Patella</taxon>
    </lineage>
</organism>
<keyword evidence="4" id="KW-0963">Cytoplasm</keyword>
<dbReference type="PANTHER" id="PTHR21634:SF9">
    <property type="entry name" value="RE13835P"/>
    <property type="match status" value="1"/>
</dbReference>
<feature type="compositionally biased region" description="Polar residues" evidence="7">
    <location>
        <begin position="183"/>
        <end position="196"/>
    </location>
</feature>
<reference evidence="9 10" key="1">
    <citation type="submission" date="2024-01" db="EMBL/GenBank/DDBJ databases">
        <title>The genome of the rayed Mediterranean limpet Patella caerulea (Linnaeus, 1758).</title>
        <authorList>
            <person name="Anh-Thu Weber A."/>
            <person name="Halstead-Nussloch G."/>
        </authorList>
    </citation>
    <scope>NUCLEOTIDE SEQUENCE [LARGE SCALE GENOMIC DNA]</scope>
    <source>
        <strain evidence="9">AATW-2023a</strain>
        <tissue evidence="9">Whole specimen</tissue>
    </source>
</reference>
<dbReference type="Proteomes" id="UP001347796">
    <property type="component" value="Unassembled WGS sequence"/>
</dbReference>
<feature type="region of interest" description="Disordered" evidence="7">
    <location>
        <begin position="737"/>
        <end position="757"/>
    </location>
</feature>
<keyword evidence="5" id="KW-0472">Membrane</keyword>
<dbReference type="AlphaFoldDB" id="A0AAN8GDU2"/>
<dbReference type="InterPro" id="IPR028085">
    <property type="entry name" value="FNIP_mid_dom"/>
</dbReference>
<feature type="compositionally biased region" description="Basic and acidic residues" evidence="7">
    <location>
        <begin position="737"/>
        <end position="754"/>
    </location>
</feature>
<dbReference type="Pfam" id="PF14636">
    <property type="entry name" value="FNIP_N"/>
    <property type="match status" value="1"/>
</dbReference>
<dbReference type="InterPro" id="IPR026156">
    <property type="entry name" value="FNIP_fam"/>
</dbReference>
<dbReference type="GO" id="GO:0051087">
    <property type="term" value="F:protein-folding chaperone binding"/>
    <property type="evidence" value="ECO:0007669"/>
    <property type="project" value="TreeGrafter"/>
</dbReference>
<evidence type="ECO:0000256" key="7">
    <source>
        <dbReference type="SAM" id="MobiDB-lite"/>
    </source>
</evidence>
<dbReference type="PRINTS" id="PR02073">
    <property type="entry name" value="FOLLICULNIP1"/>
</dbReference>
<name>A0AAN8GDU2_PATCE</name>
<dbReference type="EMBL" id="JAZGQO010000015">
    <property type="protein sequence ID" value="KAK6169131.1"/>
    <property type="molecule type" value="Genomic_DNA"/>
</dbReference>
<comment type="subcellular location">
    <subcellularLocation>
        <location evidence="1">Cytoplasm</location>
    </subcellularLocation>
    <subcellularLocation>
        <location evidence="2">Lysosome membrane</location>
    </subcellularLocation>
</comment>
<sequence>MALLQRLFHRKKNPPDTSVIRKGCEPTKQRDQFKFDKNKIRLIIYKDYDRGRTPLFDSSAIRKVEDVPQLPNKRCGARNGHIGHQRIQMTPESSPCQKGHPNSKYQFQKLGGDVKVIEEMMFGAVAMAYRGSSFKVHHIRTPSRLMLTKVFLSEKPKRESGSEIEDDSCSLPSHTGVFPTPRNVANRQTSGKSIAQSIPVDVPSPDSLCSSSLDTLDEDSGLASFTSSGSFTAPFPSPSNSGNSGSSYNSLHRRWMRTQTTSLGRKTTEQKSADKALQIKKKSKVGIAILIDTPEERHEESSRLFQEFFFSHITLFEGHVNKLENVVASALFNHRNFIPLVMDALDVLRNDVYDLYMAPRLSEPVWLNMMSYSTNRYALCKDFMNDFMTLVAKYDNKSTKFFISTLISAVLTHHLAWVPTVTPAGGTLSTTYEEKHSAKWIDDLAKVHPYNPLWAQLSDLYGAIGYPLKQARTVVVGKNADLVKKVLTILSYFIRCSDIHECTDYTNLSSYMADIKFDASPTLSDRTSVGILTPADDSNSNCSSSLSANHRMITSTSSLDFGSYDKANNEISKSDSRDKVNKVLTPNLSESSKENQFHFPRDVNEITGNISGPCSLSALKVIENSKIETVQQVFRAAPSREISFEDQKGEYSQSLSSSGKLKSKLSQQLETETKLSRKEIAKLYIKEGSNSMFEEYYESGIETKTIDEIAEHDRVVSLPLISPSVVELESFNLSNKSNKERKISSRHNSVDRSKLSRPKTLVPGRCRSVTPTELNRRRHPSSASIDFDHFDPFVDCNEIPLPMFDNEMTSKSIQRMDKNFGRSLLAGISDHYLSDFVLHGTKDTNFRPKLLNDLQMAVQQSVLDEEVTEAVCIIADVDNWNVEIASSKLIEKYPAGSTTCVASQLVCNLVESVLDLWKLKMSPEFCMMHLEDRLQEIYFKSMMVAEYRIGVERTNVKDLTTTLGFDLSDYHLLMAVAATHSPHLISQPTTQ</sequence>
<dbReference type="GO" id="GO:0042030">
    <property type="term" value="F:ATPase inhibitor activity"/>
    <property type="evidence" value="ECO:0007669"/>
    <property type="project" value="TreeGrafter"/>
</dbReference>
<evidence type="ECO:0000256" key="3">
    <source>
        <dbReference type="ARBA" id="ARBA00007541"/>
    </source>
</evidence>
<evidence type="ECO:0000313" key="9">
    <source>
        <dbReference type="EMBL" id="KAK6169131.1"/>
    </source>
</evidence>
<accession>A0AAN8GDU2</accession>
<keyword evidence="6" id="KW-0458">Lysosome</keyword>
<dbReference type="InterPro" id="IPR028086">
    <property type="entry name" value="FNIP_C_dom"/>
</dbReference>
<feature type="domain" description="UDENN FNIP1/2-type" evidence="8">
    <location>
        <begin position="35"/>
        <end position="980"/>
    </location>
</feature>
<dbReference type="GO" id="GO:0005765">
    <property type="term" value="C:lysosomal membrane"/>
    <property type="evidence" value="ECO:0007669"/>
    <property type="project" value="UniProtKB-SubCell"/>
</dbReference>
<evidence type="ECO:0000313" key="10">
    <source>
        <dbReference type="Proteomes" id="UP001347796"/>
    </source>
</evidence>
<evidence type="ECO:0000259" key="8">
    <source>
        <dbReference type="PROSITE" id="PS51836"/>
    </source>
</evidence>
<evidence type="ECO:0000256" key="6">
    <source>
        <dbReference type="ARBA" id="ARBA00023228"/>
    </source>
</evidence>
<evidence type="ECO:0000256" key="4">
    <source>
        <dbReference type="ARBA" id="ARBA00022490"/>
    </source>
</evidence>
<keyword evidence="10" id="KW-1185">Reference proteome</keyword>
<evidence type="ECO:0000256" key="1">
    <source>
        <dbReference type="ARBA" id="ARBA00004496"/>
    </source>
</evidence>
<dbReference type="InterPro" id="IPR028084">
    <property type="entry name" value="FNIP_N_dom"/>
</dbReference>